<dbReference type="GO" id="GO:0010197">
    <property type="term" value="P:polar nucleus fusion"/>
    <property type="evidence" value="ECO:0000318"/>
    <property type="project" value="GO_Central"/>
</dbReference>
<reference evidence="4" key="3">
    <citation type="submission" date="2015-04" db="UniProtKB">
        <authorList>
            <consortium name="EnsemblPlants"/>
        </authorList>
    </citation>
    <scope>IDENTIFICATION</scope>
    <source>
        <strain evidence="4">cv. Jemalong A17</strain>
    </source>
</reference>
<evidence type="ECO:0000256" key="1">
    <source>
        <dbReference type="PROSITE-ProRule" id="PRU00267"/>
    </source>
</evidence>
<dbReference type="Gene3D" id="1.10.30.10">
    <property type="entry name" value="High mobility group box domain"/>
    <property type="match status" value="1"/>
</dbReference>
<dbReference type="AlphaFoldDB" id="G7LE66"/>
<organism evidence="3 5">
    <name type="scientific">Medicago truncatula</name>
    <name type="common">Barrel medic</name>
    <name type="synonym">Medicago tribuloides</name>
    <dbReference type="NCBI Taxonomy" id="3880"/>
    <lineage>
        <taxon>Eukaryota</taxon>
        <taxon>Viridiplantae</taxon>
        <taxon>Streptophyta</taxon>
        <taxon>Embryophyta</taxon>
        <taxon>Tracheophyta</taxon>
        <taxon>Spermatophyta</taxon>
        <taxon>Magnoliopsida</taxon>
        <taxon>eudicotyledons</taxon>
        <taxon>Gunneridae</taxon>
        <taxon>Pentapetalae</taxon>
        <taxon>rosids</taxon>
        <taxon>fabids</taxon>
        <taxon>Fabales</taxon>
        <taxon>Fabaceae</taxon>
        <taxon>Papilionoideae</taxon>
        <taxon>50 kb inversion clade</taxon>
        <taxon>NPAAA clade</taxon>
        <taxon>Hologalegina</taxon>
        <taxon>IRL clade</taxon>
        <taxon>Trifolieae</taxon>
        <taxon>Medicago</taxon>
    </lineage>
</organism>
<evidence type="ECO:0000313" key="5">
    <source>
        <dbReference type="Proteomes" id="UP000002051"/>
    </source>
</evidence>
<dbReference type="EnsemblPlants" id="AET05598">
    <property type="protein sequence ID" value="AET05598"/>
    <property type="gene ID" value="MTR_8g107350"/>
</dbReference>
<dbReference type="InterPro" id="IPR036910">
    <property type="entry name" value="HMG_box_dom_sf"/>
</dbReference>
<dbReference type="PANTHER" id="PTHR47658:SF1">
    <property type="entry name" value="MEIOSIS INITIATOR PROTEIN"/>
    <property type="match status" value="1"/>
</dbReference>
<feature type="domain" description="HMG box" evidence="2">
    <location>
        <begin position="180"/>
        <end position="245"/>
    </location>
</feature>
<dbReference type="GO" id="GO:0003677">
    <property type="term" value="F:DNA binding"/>
    <property type="evidence" value="ECO:0000318"/>
    <property type="project" value="GO_Central"/>
</dbReference>
<dbReference type="PaxDb" id="3880-AET05598"/>
<reference evidence="3 5" key="2">
    <citation type="journal article" date="2014" name="BMC Genomics">
        <title>An improved genome release (version Mt4.0) for the model legume Medicago truncatula.</title>
        <authorList>
            <person name="Tang H."/>
            <person name="Krishnakumar V."/>
            <person name="Bidwell S."/>
            <person name="Rosen B."/>
            <person name="Chan A."/>
            <person name="Zhou S."/>
            <person name="Gentzbittel L."/>
            <person name="Childs K.L."/>
            <person name="Yandell M."/>
            <person name="Gundlach H."/>
            <person name="Mayer K.F."/>
            <person name="Schwartz D.C."/>
            <person name="Town C.D."/>
        </authorList>
    </citation>
    <scope>GENOME REANNOTATION</scope>
    <source>
        <strain evidence="4 5">cv. Jemalong A17</strain>
    </source>
</reference>
<accession>A0A0C3Y8K4</accession>
<dbReference type="eggNOG" id="ENOG502QWJJ">
    <property type="taxonomic scope" value="Eukaryota"/>
</dbReference>
<gene>
    <name evidence="3" type="ordered locus">MTR_8g107350</name>
</gene>
<name>G7LE66_MEDTR</name>
<keyword evidence="5" id="KW-1185">Reference proteome</keyword>
<evidence type="ECO:0000313" key="3">
    <source>
        <dbReference type="EMBL" id="AET05598.2"/>
    </source>
</evidence>
<dbReference type="Proteomes" id="UP000002051">
    <property type="component" value="Chromosome 8"/>
</dbReference>
<feature type="DNA-binding region" description="HMG box" evidence="1">
    <location>
        <begin position="180"/>
        <end position="245"/>
    </location>
</feature>
<reference evidence="3 5" key="1">
    <citation type="journal article" date="2011" name="Nature">
        <title>The Medicago genome provides insight into the evolution of rhizobial symbioses.</title>
        <authorList>
            <person name="Young N.D."/>
            <person name="Debelle F."/>
            <person name="Oldroyd G.E."/>
            <person name="Geurts R."/>
            <person name="Cannon S.B."/>
            <person name="Udvardi M.K."/>
            <person name="Benedito V.A."/>
            <person name="Mayer K.F."/>
            <person name="Gouzy J."/>
            <person name="Schoof H."/>
            <person name="Van de Peer Y."/>
            <person name="Proost S."/>
            <person name="Cook D.R."/>
            <person name="Meyers B.C."/>
            <person name="Spannagl M."/>
            <person name="Cheung F."/>
            <person name="De Mita S."/>
            <person name="Krishnakumar V."/>
            <person name="Gundlach H."/>
            <person name="Zhou S."/>
            <person name="Mudge J."/>
            <person name="Bharti A.K."/>
            <person name="Murray J.D."/>
            <person name="Naoumkina M.A."/>
            <person name="Rosen B."/>
            <person name="Silverstein K.A."/>
            <person name="Tang H."/>
            <person name="Rombauts S."/>
            <person name="Zhao P.X."/>
            <person name="Zhou P."/>
            <person name="Barbe V."/>
            <person name="Bardou P."/>
            <person name="Bechner M."/>
            <person name="Bellec A."/>
            <person name="Berger A."/>
            <person name="Berges H."/>
            <person name="Bidwell S."/>
            <person name="Bisseling T."/>
            <person name="Choisne N."/>
            <person name="Couloux A."/>
            <person name="Denny R."/>
            <person name="Deshpande S."/>
            <person name="Dai X."/>
            <person name="Doyle J.J."/>
            <person name="Dudez A.M."/>
            <person name="Farmer A.D."/>
            <person name="Fouteau S."/>
            <person name="Franken C."/>
            <person name="Gibelin C."/>
            <person name="Gish J."/>
            <person name="Goldstein S."/>
            <person name="Gonzalez A.J."/>
            <person name="Green P.J."/>
            <person name="Hallab A."/>
            <person name="Hartog M."/>
            <person name="Hua A."/>
            <person name="Humphray S.J."/>
            <person name="Jeong D.H."/>
            <person name="Jing Y."/>
            <person name="Jocker A."/>
            <person name="Kenton S.M."/>
            <person name="Kim D.J."/>
            <person name="Klee K."/>
            <person name="Lai H."/>
            <person name="Lang C."/>
            <person name="Lin S."/>
            <person name="Macmil S.L."/>
            <person name="Magdelenat G."/>
            <person name="Matthews L."/>
            <person name="McCorrison J."/>
            <person name="Monaghan E.L."/>
            <person name="Mun J.H."/>
            <person name="Najar F.Z."/>
            <person name="Nicholson C."/>
            <person name="Noirot C."/>
            <person name="O'Bleness M."/>
            <person name="Paule C.R."/>
            <person name="Poulain J."/>
            <person name="Prion F."/>
            <person name="Qin B."/>
            <person name="Qu C."/>
            <person name="Retzel E.F."/>
            <person name="Riddle C."/>
            <person name="Sallet E."/>
            <person name="Samain S."/>
            <person name="Samson N."/>
            <person name="Sanders I."/>
            <person name="Saurat O."/>
            <person name="Scarpelli C."/>
            <person name="Schiex T."/>
            <person name="Segurens B."/>
            <person name="Severin A.J."/>
            <person name="Sherrier D.J."/>
            <person name="Shi R."/>
            <person name="Sims S."/>
            <person name="Singer S.R."/>
            <person name="Sinharoy S."/>
            <person name="Sterck L."/>
            <person name="Viollet A."/>
            <person name="Wang B.B."/>
            <person name="Wang K."/>
            <person name="Wang M."/>
            <person name="Wang X."/>
            <person name="Warfsmann J."/>
            <person name="Weissenbach J."/>
            <person name="White D.D."/>
            <person name="White J.D."/>
            <person name="Wiley G.B."/>
            <person name="Wincker P."/>
            <person name="Xing Y."/>
            <person name="Yang L."/>
            <person name="Yao Z."/>
            <person name="Ying F."/>
            <person name="Zhai J."/>
            <person name="Zhou L."/>
            <person name="Zuber A."/>
            <person name="Denarie J."/>
            <person name="Dixon R.A."/>
            <person name="May G.D."/>
            <person name="Schwartz D.C."/>
            <person name="Rogers J."/>
            <person name="Quetier F."/>
            <person name="Town C.D."/>
            <person name="Roe B.A."/>
        </authorList>
    </citation>
    <scope>NUCLEOTIDE SEQUENCE [LARGE SCALE GENOMIC DNA]</scope>
    <source>
        <strain evidence="3">A17</strain>
        <strain evidence="4 5">cv. Jemalong A17</strain>
    </source>
</reference>
<dbReference type="SUPFAM" id="SSF47095">
    <property type="entry name" value="HMG-box"/>
    <property type="match status" value="1"/>
</dbReference>
<evidence type="ECO:0000259" key="2">
    <source>
        <dbReference type="PROSITE" id="PS50118"/>
    </source>
</evidence>
<keyword evidence="1" id="KW-0539">Nucleus</keyword>
<sequence>MEVKLKEQLEAFKGELLGGLNIVLTQIHQCYPKIAISTLFSIPKTNDVQADARSFVEIKEGKEENTHKKLREKEIQPVDNLAEVKPKKHTQKPRGLCPSGSKPEVLEVQQEKPRIIGNKRKVSWGSMFEVFGDQEKIASSPHLAPKSVDQEEVVDQYIQKSKSKEHQAKKIKVEKDHDMLENPPSSFSLLWDKFGKNFKEVDRNSGVNKMAIKAWNSMNNEDKQHYLDKAAKRKAKHEKLKKKELNCYSCDTLRLVATMKTSSTESMIMIADKQRHKTKEIKEKACISHVQLDDLKEKGKLCWMKT</sequence>
<accession>G7LE66</accession>
<protein>
    <submittedName>
        <fullName evidence="3">HMG (High mobility group) box protein</fullName>
    </submittedName>
</protein>
<dbReference type="PANTHER" id="PTHR47658">
    <property type="entry name" value="HIGH MOBILITY GROUP B PROTEIN 12-RELATED"/>
    <property type="match status" value="1"/>
</dbReference>
<dbReference type="PROSITE" id="PS50118">
    <property type="entry name" value="HMG_BOX_2"/>
    <property type="match status" value="1"/>
</dbReference>
<keyword evidence="1" id="KW-0238">DNA-binding</keyword>
<dbReference type="InterPro" id="IPR009071">
    <property type="entry name" value="HMG_box_dom"/>
</dbReference>
<dbReference type="HOGENOM" id="CLU_910214_0_0_1"/>
<evidence type="ECO:0000313" key="4">
    <source>
        <dbReference type="EnsemblPlants" id="AET05598"/>
    </source>
</evidence>
<dbReference type="EMBL" id="CM001224">
    <property type="protein sequence ID" value="AET05598.2"/>
    <property type="molecule type" value="Genomic_DNA"/>
</dbReference>
<dbReference type="GO" id="GO:0005634">
    <property type="term" value="C:nucleus"/>
    <property type="evidence" value="ECO:0000318"/>
    <property type="project" value="GO_Central"/>
</dbReference>
<proteinExistence type="predicted"/>